<protein>
    <submittedName>
        <fullName evidence="5">FtsH protease regulator HflK</fullName>
    </submittedName>
</protein>
<feature type="transmembrane region" description="Helical" evidence="3">
    <location>
        <begin position="6"/>
        <end position="30"/>
    </location>
</feature>
<dbReference type="InterPro" id="IPR000163">
    <property type="entry name" value="Prohibitin"/>
</dbReference>
<feature type="coiled-coil region" evidence="2">
    <location>
        <begin position="181"/>
        <end position="255"/>
    </location>
</feature>
<gene>
    <name evidence="5" type="ORF">NCTC10717_01666</name>
</gene>
<proteinExistence type="predicted"/>
<dbReference type="Gene3D" id="3.30.479.30">
    <property type="entry name" value="Band 7 domain"/>
    <property type="match status" value="1"/>
</dbReference>
<evidence type="ECO:0000313" key="6">
    <source>
        <dbReference type="Proteomes" id="UP000254575"/>
    </source>
</evidence>
<keyword evidence="6" id="KW-1185">Reference proteome</keyword>
<keyword evidence="3" id="KW-0812">Transmembrane</keyword>
<dbReference type="PANTHER" id="PTHR42911:SF2">
    <property type="entry name" value="PROHIBITIN FAMILY PROTEIN"/>
    <property type="match status" value="1"/>
</dbReference>
<dbReference type="EMBL" id="UHIA01000004">
    <property type="protein sequence ID" value="SUO97880.1"/>
    <property type="molecule type" value="Genomic_DNA"/>
</dbReference>
<sequence>MNLRSVFGLVLWSMIGFFSFALLMGTFYTIDEGERGVVLSYGKFEKIADAGLHFKIPMVNKVVKIPVRTTTGTLDKVFAYSSDQQPADITVSITLAVSESGVGELYQQFKNLDNAYQLAVIPLVKQELKTVFGQYTALRAVQQREKLNIDVEVAVEKILQPYPYLILRGVQIENIDYSKAYEQTIEDRMKAEVEVERYKQNLEREKVEAQIAITRAQAEAAAKVKFAEGEAKAIALRAQAEAQAIREKSEALKENPNIIALMQAEKWNGQLPSTMLPNGAVPMLTVPKQ</sequence>
<accession>A0A380MZ81</accession>
<dbReference type="Pfam" id="PF01145">
    <property type="entry name" value="Band_7"/>
    <property type="match status" value="1"/>
</dbReference>
<comment type="subcellular location">
    <subcellularLocation>
        <location evidence="1">Membrane</location>
        <topology evidence="1">Single-pass membrane protein</topology>
    </subcellularLocation>
</comment>
<organism evidence="5 6">
    <name type="scientific">Suttonella indologenes</name>
    <dbReference type="NCBI Taxonomy" id="13276"/>
    <lineage>
        <taxon>Bacteria</taxon>
        <taxon>Pseudomonadati</taxon>
        <taxon>Pseudomonadota</taxon>
        <taxon>Gammaproteobacteria</taxon>
        <taxon>Cardiobacteriales</taxon>
        <taxon>Cardiobacteriaceae</taxon>
        <taxon>Suttonella</taxon>
    </lineage>
</organism>
<dbReference type="InterPro" id="IPR001107">
    <property type="entry name" value="Band_7"/>
</dbReference>
<keyword evidence="3" id="KW-1133">Transmembrane helix</keyword>
<dbReference type="CDD" id="cd03401">
    <property type="entry name" value="SPFH_prohibitin"/>
    <property type="match status" value="1"/>
</dbReference>
<evidence type="ECO:0000313" key="5">
    <source>
        <dbReference type="EMBL" id="SUO97880.1"/>
    </source>
</evidence>
<dbReference type="SMART" id="SM00244">
    <property type="entry name" value="PHB"/>
    <property type="match status" value="1"/>
</dbReference>
<dbReference type="RefSeq" id="WP_245888096.1">
    <property type="nucleotide sequence ID" value="NZ_UHIA01000004.1"/>
</dbReference>
<dbReference type="Proteomes" id="UP000254575">
    <property type="component" value="Unassembled WGS sequence"/>
</dbReference>
<dbReference type="PANTHER" id="PTHR42911">
    <property type="entry name" value="MODULATOR OF FTSH PROTEASE HFLC"/>
    <property type="match status" value="1"/>
</dbReference>
<dbReference type="GO" id="GO:0006508">
    <property type="term" value="P:proteolysis"/>
    <property type="evidence" value="ECO:0007669"/>
    <property type="project" value="UniProtKB-KW"/>
</dbReference>
<dbReference type="GO" id="GO:0016020">
    <property type="term" value="C:membrane"/>
    <property type="evidence" value="ECO:0007669"/>
    <property type="project" value="UniProtKB-SubCell"/>
</dbReference>
<keyword evidence="2" id="KW-0175">Coiled coil</keyword>
<feature type="domain" description="Band 7" evidence="4">
    <location>
        <begin position="25"/>
        <end position="189"/>
    </location>
</feature>
<keyword evidence="5" id="KW-0378">Hydrolase</keyword>
<reference evidence="5 6" key="1">
    <citation type="submission" date="2018-06" db="EMBL/GenBank/DDBJ databases">
        <authorList>
            <consortium name="Pathogen Informatics"/>
            <person name="Doyle S."/>
        </authorList>
    </citation>
    <scope>NUCLEOTIDE SEQUENCE [LARGE SCALE GENOMIC DNA]</scope>
    <source>
        <strain evidence="5 6">NCTC10717</strain>
    </source>
</reference>
<evidence type="ECO:0000256" key="1">
    <source>
        <dbReference type="ARBA" id="ARBA00004167"/>
    </source>
</evidence>
<dbReference type="AlphaFoldDB" id="A0A380MZ81"/>
<dbReference type="SUPFAM" id="SSF117892">
    <property type="entry name" value="Band 7/SPFH domain"/>
    <property type="match status" value="1"/>
</dbReference>
<evidence type="ECO:0000256" key="3">
    <source>
        <dbReference type="SAM" id="Phobius"/>
    </source>
</evidence>
<dbReference type="InterPro" id="IPR036013">
    <property type="entry name" value="Band_7/SPFH_dom_sf"/>
</dbReference>
<keyword evidence="3" id="KW-0472">Membrane</keyword>
<dbReference type="GO" id="GO:0008233">
    <property type="term" value="F:peptidase activity"/>
    <property type="evidence" value="ECO:0007669"/>
    <property type="project" value="UniProtKB-KW"/>
</dbReference>
<evidence type="ECO:0000259" key="4">
    <source>
        <dbReference type="SMART" id="SM00244"/>
    </source>
</evidence>
<keyword evidence="5" id="KW-0645">Protease</keyword>
<evidence type="ECO:0000256" key="2">
    <source>
        <dbReference type="SAM" id="Coils"/>
    </source>
</evidence>
<name>A0A380MZ81_9GAMM</name>